<keyword evidence="7" id="KW-0131">Cell cycle</keyword>
<evidence type="ECO:0000256" key="2">
    <source>
        <dbReference type="ARBA" id="ARBA00006533"/>
    </source>
</evidence>
<keyword evidence="4" id="KW-0132">Cell division</keyword>
<reference evidence="10" key="1">
    <citation type="journal article" date="2020" name="Stud. Mycol.">
        <title>101 Dothideomycetes genomes: a test case for predicting lifestyles and emergence of pathogens.</title>
        <authorList>
            <person name="Haridas S."/>
            <person name="Albert R."/>
            <person name="Binder M."/>
            <person name="Bloem J."/>
            <person name="Labutti K."/>
            <person name="Salamov A."/>
            <person name="Andreopoulos B."/>
            <person name="Baker S."/>
            <person name="Barry K."/>
            <person name="Bills G."/>
            <person name="Bluhm B."/>
            <person name="Cannon C."/>
            <person name="Castanera R."/>
            <person name="Culley D."/>
            <person name="Daum C."/>
            <person name="Ezra D."/>
            <person name="Gonzalez J."/>
            <person name="Henrissat B."/>
            <person name="Kuo A."/>
            <person name="Liang C."/>
            <person name="Lipzen A."/>
            <person name="Lutzoni F."/>
            <person name="Magnuson J."/>
            <person name="Mondo S."/>
            <person name="Nolan M."/>
            <person name="Ohm R."/>
            <person name="Pangilinan J."/>
            <person name="Park H.-J."/>
            <person name="Ramirez L."/>
            <person name="Alfaro M."/>
            <person name="Sun H."/>
            <person name="Tritt A."/>
            <person name="Yoshinaga Y."/>
            <person name="Zwiers L.-H."/>
            <person name="Turgeon B."/>
            <person name="Goodwin S."/>
            <person name="Spatafora J."/>
            <person name="Crous P."/>
            <person name="Grigoriev I."/>
        </authorList>
    </citation>
    <scope>NUCLEOTIDE SEQUENCE</scope>
    <source>
        <strain evidence="10">CBS 175.79</strain>
    </source>
</reference>
<protein>
    <submittedName>
        <fullName evidence="10">ARM repeat-containing protein</fullName>
    </submittedName>
</protein>
<evidence type="ECO:0000256" key="6">
    <source>
        <dbReference type="ARBA" id="ARBA00023067"/>
    </source>
</evidence>
<dbReference type="Proteomes" id="UP000799778">
    <property type="component" value="Unassembled WGS sequence"/>
</dbReference>
<evidence type="ECO:0000256" key="4">
    <source>
        <dbReference type="ARBA" id="ARBA00022618"/>
    </source>
</evidence>
<dbReference type="OrthoDB" id="27187at2759"/>
<dbReference type="PANTHER" id="PTHR14418">
    <property type="entry name" value="CONDENSIN COMPLEX SUBUNIT 3-RELATED"/>
    <property type="match status" value="1"/>
</dbReference>
<dbReference type="Pfam" id="PF12719">
    <property type="entry name" value="Cnd3"/>
    <property type="match status" value="1"/>
</dbReference>
<sequence length="1101" mass="123387">MPGRPASRSARSSGAGATRKSSSTTAKSRSSVPAVEVPDEGEVTSLRTQICQIFGDAQKTTATQRKLVVSLRKIQEACCYEAQDTKKKRVEEEFDEADFNEEVARCVTRIMAVKKSEPVGDRIIRFLGIFLKHATEKDNAILQPDDEQEMLIPETPSSRLTSHILSTILTFIEVKDKTVRFRATQTVAHIVNSLDQIDDELFDLIRLKLAKRLRDKEPSVRVQAVLGLGRLADNDDEEEDEEDSDDDTTGRILIKLLDIMQNDPSAEVRRAVLMNLPFRPNTLKWLLERARDSDPGTRRALYGKLLPALGDFRHMSMVEREKLIRWGLRDRDEMVRKATARLFRERWIDHCAQTHNPTPEEERKPGEVFPPNMDALLELLERISITHSGTEEGMAHEAMREFWDGRPDYRDFVTFDDDFWNGLTPESAFVARSLNDYCVSLADDSLQDEKMPAVMAFAFFVQTHLNRLMEVGHRIAELDEDHEDYQEMAEEASEQEFVVEQLLHIALTLDYSDEVGRRQMFSIMRDALARVEFPEECTKLGVEVLRTVCGGRDTGEKEFCSVILEAIAEVRDTLMPDEATEVPEDAEDSFHSAQSDATVSASNPSKKAKEEEDPEAEEQRQIREALVFLKCLHIAQCMLQNVYVGLEDNNALVTILNTLIVPAVRSHDENIRERGVVCLGLAGLLSKDLASSNVELFLHCYSIGPDSLKVIVIQVLTDIIITHPTLIAPLPPDPEDEDEEQEGEPEPTPNPWLKHIMKMFLKAFNSDKRYLALEACVAGSKLLFLNVLPPASVAILLKAFTLAYFDPDTASNTAVSQALSYFLPVFCHSRAKNALLMSQLAVPVIQKLLVMREDIDEEADEMVGWPIVAGHLSEWTDGRRVVGATEQGVDGKINNLEGAEEPHIQLAIDILERALRDTCTRDEKKPLLSLLTKLYISSTPSKHEAAYIDALRDLHQLVSEAVEAKLGLDATSRNYLAKLETSLTKRLGEVEAATQAQGEEVDETEVPPTSSSPPRAGTASQRQSGTPEAQSEVPDDDNEDEDTMLAGMQAEGTRMPLEEGDDDEDNDEDMHEGTILPVRGGRRHTAFTEDDIMESLLNSEM</sequence>
<feature type="region of interest" description="Disordered" evidence="8">
    <location>
        <begin position="991"/>
        <end position="1082"/>
    </location>
</feature>
<dbReference type="SUPFAM" id="SSF48371">
    <property type="entry name" value="ARM repeat"/>
    <property type="match status" value="1"/>
</dbReference>
<proteinExistence type="inferred from homology"/>
<evidence type="ECO:0000256" key="5">
    <source>
        <dbReference type="ARBA" id="ARBA00022776"/>
    </source>
</evidence>
<feature type="domain" description="Nuclear condensin complex subunit 3 C-terminal" evidence="9">
    <location>
        <begin position="630"/>
        <end position="936"/>
    </location>
</feature>
<keyword evidence="6" id="KW-0226">DNA condensation</keyword>
<feature type="compositionally biased region" description="Acidic residues" evidence="8">
    <location>
        <begin position="1033"/>
        <end position="1043"/>
    </location>
</feature>
<name>A0A6A5Y750_9PLEO</name>
<feature type="compositionally biased region" description="Polar residues" evidence="8">
    <location>
        <begin position="1018"/>
        <end position="1029"/>
    </location>
</feature>
<feature type="region of interest" description="Disordered" evidence="8">
    <location>
        <begin position="1"/>
        <end position="40"/>
    </location>
</feature>
<feature type="compositionally biased region" description="Low complexity" evidence="8">
    <location>
        <begin position="1"/>
        <end position="31"/>
    </location>
</feature>
<evidence type="ECO:0000259" key="9">
    <source>
        <dbReference type="Pfam" id="PF12719"/>
    </source>
</evidence>
<gene>
    <name evidence="10" type="ORF">BU24DRAFT_383143</name>
</gene>
<dbReference type="GO" id="GO:0007076">
    <property type="term" value="P:mitotic chromosome condensation"/>
    <property type="evidence" value="ECO:0007669"/>
    <property type="project" value="InterPro"/>
</dbReference>
<feature type="region of interest" description="Disordered" evidence="8">
    <location>
        <begin position="582"/>
        <end position="616"/>
    </location>
</feature>
<dbReference type="RefSeq" id="XP_033389458.1">
    <property type="nucleotide sequence ID" value="XM_033524792.1"/>
</dbReference>
<comment type="similarity">
    <text evidence="2">Belongs to the CND3 (condensin subunit 3) family.</text>
</comment>
<dbReference type="Gene3D" id="1.25.10.10">
    <property type="entry name" value="Leucine-rich Repeat Variant"/>
    <property type="match status" value="1"/>
</dbReference>
<keyword evidence="3" id="KW-0158">Chromosome</keyword>
<feature type="compositionally biased region" description="Polar residues" evidence="8">
    <location>
        <begin position="591"/>
        <end position="605"/>
    </location>
</feature>
<evidence type="ECO:0000313" key="11">
    <source>
        <dbReference type="Proteomes" id="UP000799778"/>
    </source>
</evidence>
<dbReference type="AlphaFoldDB" id="A0A6A5Y750"/>
<accession>A0A6A5Y750</accession>
<dbReference type="EMBL" id="ML978066">
    <property type="protein sequence ID" value="KAF2021119.1"/>
    <property type="molecule type" value="Genomic_DNA"/>
</dbReference>
<evidence type="ECO:0000256" key="7">
    <source>
        <dbReference type="ARBA" id="ARBA00023306"/>
    </source>
</evidence>
<organism evidence="10 11">
    <name type="scientific">Aaosphaeria arxii CBS 175.79</name>
    <dbReference type="NCBI Taxonomy" id="1450172"/>
    <lineage>
        <taxon>Eukaryota</taxon>
        <taxon>Fungi</taxon>
        <taxon>Dikarya</taxon>
        <taxon>Ascomycota</taxon>
        <taxon>Pezizomycotina</taxon>
        <taxon>Dothideomycetes</taxon>
        <taxon>Pleosporomycetidae</taxon>
        <taxon>Pleosporales</taxon>
        <taxon>Pleosporales incertae sedis</taxon>
        <taxon>Aaosphaeria</taxon>
    </lineage>
</organism>
<dbReference type="GeneID" id="54282189"/>
<dbReference type="GO" id="GO:0000793">
    <property type="term" value="C:condensed chromosome"/>
    <property type="evidence" value="ECO:0007669"/>
    <property type="project" value="TreeGrafter"/>
</dbReference>
<feature type="compositionally biased region" description="Acidic residues" evidence="8">
    <location>
        <begin position="733"/>
        <end position="745"/>
    </location>
</feature>
<dbReference type="PANTHER" id="PTHR14418:SF5">
    <property type="entry name" value="CONDENSIN COMPLEX SUBUNIT 3"/>
    <property type="match status" value="1"/>
</dbReference>
<dbReference type="InterPro" id="IPR027165">
    <property type="entry name" value="CND3"/>
</dbReference>
<comment type="subcellular location">
    <subcellularLocation>
        <location evidence="1">Chromosome</location>
    </subcellularLocation>
</comment>
<feature type="region of interest" description="Disordered" evidence="8">
    <location>
        <begin position="727"/>
        <end position="750"/>
    </location>
</feature>
<evidence type="ECO:0000256" key="1">
    <source>
        <dbReference type="ARBA" id="ARBA00004286"/>
    </source>
</evidence>
<dbReference type="InterPro" id="IPR011989">
    <property type="entry name" value="ARM-like"/>
</dbReference>
<dbReference type="InterPro" id="IPR025977">
    <property type="entry name" value="Cnd3_C"/>
</dbReference>
<evidence type="ECO:0000313" key="10">
    <source>
        <dbReference type="EMBL" id="KAF2021119.1"/>
    </source>
</evidence>
<evidence type="ECO:0000256" key="8">
    <source>
        <dbReference type="SAM" id="MobiDB-lite"/>
    </source>
</evidence>
<keyword evidence="11" id="KW-1185">Reference proteome</keyword>
<feature type="compositionally biased region" description="Acidic residues" evidence="8">
    <location>
        <begin position="1058"/>
        <end position="1070"/>
    </location>
</feature>
<evidence type="ECO:0000256" key="3">
    <source>
        <dbReference type="ARBA" id="ARBA00022454"/>
    </source>
</evidence>
<dbReference type="GO" id="GO:0000796">
    <property type="term" value="C:condensin complex"/>
    <property type="evidence" value="ECO:0007669"/>
    <property type="project" value="InterPro"/>
</dbReference>
<dbReference type="InterPro" id="IPR016024">
    <property type="entry name" value="ARM-type_fold"/>
</dbReference>
<dbReference type="GO" id="GO:0051301">
    <property type="term" value="P:cell division"/>
    <property type="evidence" value="ECO:0007669"/>
    <property type="project" value="UniProtKB-KW"/>
</dbReference>
<keyword evidence="5" id="KW-0498">Mitosis</keyword>